<keyword evidence="4" id="KW-0804">Transcription</keyword>
<dbReference type="InterPro" id="IPR036955">
    <property type="entry name" value="AP2/ERF_dom_sf"/>
</dbReference>
<proteinExistence type="inferred from homology"/>
<gene>
    <name evidence="9" type="ORF">L484_021849</name>
</gene>
<reference evidence="10" key="1">
    <citation type="submission" date="2013-01" db="EMBL/GenBank/DDBJ databases">
        <title>Draft Genome Sequence of a Mulberry Tree, Morus notabilis C.K. Schneid.</title>
        <authorList>
            <person name="He N."/>
            <person name="Zhao S."/>
        </authorList>
    </citation>
    <scope>NUCLEOTIDE SEQUENCE</scope>
</reference>
<name>W9R3X2_9ROSA</name>
<keyword evidence="10" id="KW-1185">Reference proteome</keyword>
<keyword evidence="2" id="KW-0805">Transcription regulation</keyword>
<dbReference type="STRING" id="981085.W9R3X2"/>
<dbReference type="SUPFAM" id="SSF54171">
    <property type="entry name" value="DNA-binding domain"/>
    <property type="match status" value="1"/>
</dbReference>
<evidence type="ECO:0000256" key="4">
    <source>
        <dbReference type="ARBA" id="ARBA00023163"/>
    </source>
</evidence>
<evidence type="ECO:0000256" key="6">
    <source>
        <dbReference type="ARBA" id="ARBA00024343"/>
    </source>
</evidence>
<evidence type="ECO:0000256" key="2">
    <source>
        <dbReference type="ARBA" id="ARBA00023015"/>
    </source>
</evidence>
<evidence type="ECO:0000256" key="7">
    <source>
        <dbReference type="SAM" id="MobiDB-lite"/>
    </source>
</evidence>
<feature type="region of interest" description="Disordered" evidence="7">
    <location>
        <begin position="62"/>
        <end position="101"/>
    </location>
</feature>
<organism evidence="9 10">
    <name type="scientific">Morus notabilis</name>
    <dbReference type="NCBI Taxonomy" id="981085"/>
    <lineage>
        <taxon>Eukaryota</taxon>
        <taxon>Viridiplantae</taxon>
        <taxon>Streptophyta</taxon>
        <taxon>Embryophyta</taxon>
        <taxon>Tracheophyta</taxon>
        <taxon>Spermatophyta</taxon>
        <taxon>Magnoliopsida</taxon>
        <taxon>eudicotyledons</taxon>
        <taxon>Gunneridae</taxon>
        <taxon>Pentapetalae</taxon>
        <taxon>rosids</taxon>
        <taxon>fabids</taxon>
        <taxon>Rosales</taxon>
        <taxon>Moraceae</taxon>
        <taxon>Moreae</taxon>
        <taxon>Morus</taxon>
    </lineage>
</organism>
<evidence type="ECO:0000313" key="10">
    <source>
        <dbReference type="Proteomes" id="UP000030645"/>
    </source>
</evidence>
<comment type="similarity">
    <text evidence="6">Belongs to the AP2/ERF transcription factor family. ERF subfamily.</text>
</comment>
<dbReference type="GO" id="GO:0009873">
    <property type="term" value="P:ethylene-activated signaling pathway"/>
    <property type="evidence" value="ECO:0007669"/>
    <property type="project" value="InterPro"/>
</dbReference>
<comment type="subcellular location">
    <subcellularLocation>
        <location evidence="1">Nucleus</location>
    </subcellularLocation>
</comment>
<accession>W9R3X2</accession>
<dbReference type="InterPro" id="IPR044808">
    <property type="entry name" value="ERF_plant"/>
</dbReference>
<feature type="domain" description="AP2/ERF" evidence="8">
    <location>
        <begin position="98"/>
        <end position="124"/>
    </location>
</feature>
<protein>
    <submittedName>
        <fullName evidence="9">Ethylene-responsive transcription factor 13</fullName>
    </submittedName>
</protein>
<sequence length="124" mass="14363">MSRVMTCSESDFALLHTIREQLLREDQFDNSLDSSDSPMYCRSSSFSNIFLAESWSAELPFKENDTDDMSVTPARGDDTPTDTARDSHVPPQMERNMHFRGVRRRPWGKYAAEIRDRKKNGKRV</sequence>
<evidence type="ECO:0000256" key="1">
    <source>
        <dbReference type="ARBA" id="ARBA00004123"/>
    </source>
</evidence>
<evidence type="ECO:0000259" key="8">
    <source>
        <dbReference type="PROSITE" id="PS51032"/>
    </source>
</evidence>
<dbReference type="GO" id="GO:0003700">
    <property type="term" value="F:DNA-binding transcription factor activity"/>
    <property type="evidence" value="ECO:0007669"/>
    <property type="project" value="InterPro"/>
</dbReference>
<dbReference type="InterPro" id="IPR016177">
    <property type="entry name" value="DNA-bd_dom_sf"/>
</dbReference>
<evidence type="ECO:0000313" key="9">
    <source>
        <dbReference type="EMBL" id="EXB37642.1"/>
    </source>
</evidence>
<evidence type="ECO:0000256" key="5">
    <source>
        <dbReference type="ARBA" id="ARBA00023242"/>
    </source>
</evidence>
<dbReference type="Gene3D" id="3.30.730.10">
    <property type="entry name" value="AP2/ERF domain"/>
    <property type="match status" value="1"/>
</dbReference>
<dbReference type="InterPro" id="IPR001471">
    <property type="entry name" value="AP2/ERF_dom"/>
</dbReference>
<dbReference type="GO" id="GO:0005634">
    <property type="term" value="C:nucleus"/>
    <property type="evidence" value="ECO:0007669"/>
    <property type="project" value="UniProtKB-SubCell"/>
</dbReference>
<keyword evidence="3" id="KW-0238">DNA-binding</keyword>
<dbReference type="Proteomes" id="UP000030645">
    <property type="component" value="Unassembled WGS sequence"/>
</dbReference>
<dbReference type="PANTHER" id="PTHR31190:SF287">
    <property type="entry name" value="DEVELOPMENT RELATED ERF PROTEIN"/>
    <property type="match status" value="1"/>
</dbReference>
<dbReference type="AlphaFoldDB" id="W9R3X2"/>
<keyword evidence="5" id="KW-0539">Nucleus</keyword>
<dbReference type="PROSITE" id="PS51032">
    <property type="entry name" value="AP2_ERF"/>
    <property type="match status" value="1"/>
</dbReference>
<dbReference type="EMBL" id="KE343643">
    <property type="protein sequence ID" value="EXB37642.1"/>
    <property type="molecule type" value="Genomic_DNA"/>
</dbReference>
<dbReference type="GO" id="GO:0003677">
    <property type="term" value="F:DNA binding"/>
    <property type="evidence" value="ECO:0007669"/>
    <property type="project" value="UniProtKB-KW"/>
</dbReference>
<evidence type="ECO:0000256" key="3">
    <source>
        <dbReference type="ARBA" id="ARBA00023125"/>
    </source>
</evidence>
<dbReference type="PANTHER" id="PTHR31190">
    <property type="entry name" value="DNA-BINDING DOMAIN"/>
    <property type="match status" value="1"/>
</dbReference>
<feature type="compositionally biased region" description="Basic and acidic residues" evidence="7">
    <location>
        <begin position="75"/>
        <end position="88"/>
    </location>
</feature>